<evidence type="ECO:0000256" key="1">
    <source>
        <dbReference type="SAM" id="MobiDB-lite"/>
    </source>
</evidence>
<organism evidence="2 3">
    <name type="scientific">Salipiger pallidus</name>
    <dbReference type="NCBI Taxonomy" id="1775170"/>
    <lineage>
        <taxon>Bacteria</taxon>
        <taxon>Pseudomonadati</taxon>
        <taxon>Pseudomonadota</taxon>
        <taxon>Alphaproteobacteria</taxon>
        <taxon>Rhodobacterales</taxon>
        <taxon>Roseobacteraceae</taxon>
        <taxon>Salipiger</taxon>
    </lineage>
</organism>
<comment type="caution">
    <text evidence="2">The sequence shown here is derived from an EMBL/GenBank/DDBJ whole genome shotgun (WGS) entry which is preliminary data.</text>
</comment>
<feature type="region of interest" description="Disordered" evidence="1">
    <location>
        <begin position="1"/>
        <end position="25"/>
    </location>
</feature>
<protein>
    <recommendedName>
        <fullName evidence="4">DUF3072 domain-containing protein</fullName>
    </recommendedName>
</protein>
<dbReference type="AlphaFoldDB" id="A0A8J2ZMJ0"/>
<evidence type="ECO:0000313" key="3">
    <source>
        <dbReference type="Proteomes" id="UP000617145"/>
    </source>
</evidence>
<dbReference type="RefSeq" id="WP_188791605.1">
    <property type="nucleotide sequence ID" value="NZ_BMJV01000008.1"/>
</dbReference>
<dbReference type="Pfam" id="PF11272">
    <property type="entry name" value="DUF3072"/>
    <property type="match status" value="1"/>
</dbReference>
<dbReference type="Proteomes" id="UP000617145">
    <property type="component" value="Unassembled WGS sequence"/>
</dbReference>
<dbReference type="EMBL" id="BMJV01000008">
    <property type="protein sequence ID" value="GGG82535.1"/>
    <property type="molecule type" value="Genomic_DNA"/>
</dbReference>
<reference evidence="2" key="2">
    <citation type="submission" date="2020-09" db="EMBL/GenBank/DDBJ databases">
        <authorList>
            <person name="Sun Q."/>
            <person name="Zhou Y."/>
        </authorList>
    </citation>
    <scope>NUCLEOTIDE SEQUENCE</scope>
    <source>
        <strain evidence="2">CGMCC 1.15762</strain>
    </source>
</reference>
<sequence>MTTQTSNPAQIDAALDVPPDPREPMTAVQQERLRELSERAGEETVTDLTVQEAAQRIELLEAVVY</sequence>
<name>A0A8J2ZMJ0_9RHOB</name>
<dbReference type="InterPro" id="IPR021425">
    <property type="entry name" value="DUF3072"/>
</dbReference>
<accession>A0A8J2ZMJ0</accession>
<proteinExistence type="predicted"/>
<gene>
    <name evidence="2" type="ORF">GCM10011415_35340</name>
</gene>
<reference evidence="2" key="1">
    <citation type="journal article" date="2014" name="Int. J. Syst. Evol. Microbiol.">
        <title>Complete genome sequence of Corynebacterium casei LMG S-19264T (=DSM 44701T), isolated from a smear-ripened cheese.</title>
        <authorList>
            <consortium name="US DOE Joint Genome Institute (JGI-PGF)"/>
            <person name="Walter F."/>
            <person name="Albersmeier A."/>
            <person name="Kalinowski J."/>
            <person name="Ruckert C."/>
        </authorList>
    </citation>
    <scope>NUCLEOTIDE SEQUENCE</scope>
    <source>
        <strain evidence="2">CGMCC 1.15762</strain>
    </source>
</reference>
<evidence type="ECO:0008006" key="4">
    <source>
        <dbReference type="Google" id="ProtNLM"/>
    </source>
</evidence>
<evidence type="ECO:0000313" key="2">
    <source>
        <dbReference type="EMBL" id="GGG82535.1"/>
    </source>
</evidence>
<keyword evidence="3" id="KW-1185">Reference proteome</keyword>